<keyword evidence="4" id="KW-1185">Reference proteome</keyword>
<dbReference type="EMBL" id="RAWE01000060">
    <property type="protein sequence ID" value="RKH02035.1"/>
    <property type="molecule type" value="Genomic_DNA"/>
</dbReference>
<evidence type="ECO:0000313" key="3">
    <source>
        <dbReference type="EMBL" id="RKH02035.1"/>
    </source>
</evidence>
<evidence type="ECO:0000259" key="2">
    <source>
        <dbReference type="PROSITE" id="PS50003"/>
    </source>
</evidence>
<feature type="compositionally biased region" description="Low complexity" evidence="1">
    <location>
        <begin position="319"/>
        <end position="336"/>
    </location>
</feature>
<dbReference type="OrthoDB" id="5519596at2"/>
<feature type="compositionally biased region" description="Low complexity" evidence="1">
    <location>
        <begin position="288"/>
        <end position="310"/>
    </location>
</feature>
<proteinExistence type="predicted"/>
<feature type="compositionally biased region" description="Basic residues" evidence="1">
    <location>
        <begin position="413"/>
        <end position="442"/>
    </location>
</feature>
<dbReference type="Proteomes" id="UP000268313">
    <property type="component" value="Unassembled WGS sequence"/>
</dbReference>
<accession>A0A3A8KCG6</accession>
<gene>
    <name evidence="3" type="ORF">D7X32_18255</name>
</gene>
<comment type="caution">
    <text evidence="3">The sequence shown here is derived from an EMBL/GenBank/DDBJ whole genome shotgun (WGS) entry which is preliminary data.</text>
</comment>
<feature type="compositionally biased region" description="Acidic residues" evidence="1">
    <location>
        <begin position="212"/>
        <end position="246"/>
    </location>
</feature>
<feature type="compositionally biased region" description="Low complexity" evidence="1">
    <location>
        <begin position="362"/>
        <end position="401"/>
    </location>
</feature>
<dbReference type="PROSITE" id="PS50003">
    <property type="entry name" value="PH_DOMAIN"/>
    <property type="match status" value="1"/>
</dbReference>
<dbReference type="InterPro" id="IPR037883">
    <property type="entry name" value="Knr4/Smi1-like_sf"/>
</dbReference>
<dbReference type="RefSeq" id="WP_120603834.1">
    <property type="nucleotide sequence ID" value="NZ_RAWE01000060.1"/>
</dbReference>
<feature type="region of interest" description="Disordered" evidence="1">
    <location>
        <begin position="211"/>
        <end position="442"/>
    </location>
</feature>
<dbReference type="AlphaFoldDB" id="A0A3A8KCG6"/>
<reference evidence="4" key="1">
    <citation type="submission" date="2018-09" db="EMBL/GenBank/DDBJ databases">
        <authorList>
            <person name="Livingstone P.G."/>
            <person name="Whitworth D.E."/>
        </authorList>
    </citation>
    <scope>NUCLEOTIDE SEQUENCE [LARGE SCALE GENOMIC DNA]</scope>
    <source>
        <strain evidence="4">CA043D</strain>
    </source>
</reference>
<dbReference type="InterPro" id="IPR001849">
    <property type="entry name" value="PH_domain"/>
</dbReference>
<feature type="compositionally biased region" description="Basic and acidic residues" evidence="1">
    <location>
        <begin position="247"/>
        <end position="265"/>
    </location>
</feature>
<feature type="domain" description="PH" evidence="2">
    <location>
        <begin position="1"/>
        <end position="13"/>
    </location>
</feature>
<evidence type="ECO:0000256" key="1">
    <source>
        <dbReference type="SAM" id="MobiDB-lite"/>
    </source>
</evidence>
<sequence length="442" mass="46095">MHEWLEALRKSAKATSEGVQSEEVRRAETECGVPFPEDLADLYQALNGGEFQGEVRLYPLRGGEGAPSVLEKSRLMVVGLPAAGVWRFGLKGAHRHLFVARKSAMEEQGDGGGPLPGWVDALDGDDWVFGTWDGEKKEMRLYRALKDMLEVLVPPVEEVESFGERTFARAMNAVLQGALSGAAAQAEDDEGAPVGRGRDYSSDLAALAREAGEEDEEAEVSGEEELEEELAEDTGEEEAEGDEQGELFEKPEPKRPAAKKARGEEATPVARETPPEPARKSPRKGAAKKAAAPEAEAPSEAGPTGAGARKAAGKKTAAKKAAPPRGAAKKAAPPRGAAKKAVGKATAKKAAPARGAAKKATGKAAAKKGAAQKRGAAVAKKGAAQKRGATTAKKSAAAKKGAVQKRGATTKKAATKKAPAKAAAKKAPARKSAAKKPSRRRS</sequence>
<dbReference type="SUPFAM" id="SSF160631">
    <property type="entry name" value="SMI1/KNR4-like"/>
    <property type="match status" value="1"/>
</dbReference>
<protein>
    <submittedName>
        <fullName evidence="3">SMI1/KNR4 family protein</fullName>
    </submittedName>
</protein>
<name>A0A3A8KCG6_9BACT</name>
<evidence type="ECO:0000313" key="4">
    <source>
        <dbReference type="Proteomes" id="UP000268313"/>
    </source>
</evidence>
<feature type="compositionally biased region" description="Low complexity" evidence="1">
    <location>
        <begin position="343"/>
        <end position="355"/>
    </location>
</feature>
<organism evidence="3 4">
    <name type="scientific">Corallococcus carmarthensis</name>
    <dbReference type="NCBI Taxonomy" id="2316728"/>
    <lineage>
        <taxon>Bacteria</taxon>
        <taxon>Pseudomonadati</taxon>
        <taxon>Myxococcota</taxon>
        <taxon>Myxococcia</taxon>
        <taxon>Myxococcales</taxon>
        <taxon>Cystobacterineae</taxon>
        <taxon>Myxococcaceae</taxon>
        <taxon>Corallococcus</taxon>
    </lineage>
</organism>